<proteinExistence type="predicted"/>
<accession>A0A096BBV9</accession>
<evidence type="ECO:0000313" key="3">
    <source>
        <dbReference type="Proteomes" id="UP000029585"/>
    </source>
</evidence>
<reference evidence="2 3" key="1">
    <citation type="submission" date="2011-08" db="EMBL/GenBank/DDBJ databases">
        <title>The Genome Sequence of Clostridium orbiscindens 1_3_50AFAA.</title>
        <authorList>
            <consortium name="The Broad Institute Genome Sequencing Platform"/>
            <person name="Earl A."/>
            <person name="Ward D."/>
            <person name="Feldgarden M."/>
            <person name="Gevers D."/>
            <person name="Daigneault M."/>
            <person name="Strauss J."/>
            <person name="Allen-Vercoe E."/>
            <person name="Young S.K."/>
            <person name="Zeng Q."/>
            <person name="Gargeya S."/>
            <person name="Fitzgerald M."/>
            <person name="Haas B."/>
            <person name="Abouelleil A."/>
            <person name="Alvarado L."/>
            <person name="Arachchi H.M."/>
            <person name="Berlin A."/>
            <person name="Brown A."/>
            <person name="Chapman S.B."/>
            <person name="Chen Z."/>
            <person name="Dunbar C."/>
            <person name="Freedman E."/>
            <person name="Gearin G."/>
            <person name="Gellesch M."/>
            <person name="Goldberg J."/>
            <person name="Griggs A."/>
            <person name="Gujja S."/>
            <person name="Heiman D."/>
            <person name="Howarth C."/>
            <person name="Larson L."/>
            <person name="Lui A."/>
            <person name="MacDonald P.J.P."/>
            <person name="Montmayeur A."/>
            <person name="Murphy C."/>
            <person name="Neiman D."/>
            <person name="Pearson M."/>
            <person name="Priest M."/>
            <person name="Roberts A."/>
            <person name="Saif S."/>
            <person name="Shea T."/>
            <person name="Shenoy N."/>
            <person name="Sisk P."/>
            <person name="Stolte C."/>
            <person name="Sykes S."/>
            <person name="Wortman J."/>
            <person name="Nusbaum C."/>
            <person name="Birren B."/>
        </authorList>
    </citation>
    <scope>NUCLEOTIDE SEQUENCE [LARGE SCALE GENOMIC DNA]</scope>
    <source>
        <strain evidence="2 3">1_3_50AFAA</strain>
    </source>
</reference>
<comment type="caution">
    <text evidence="2">The sequence shown here is derived from an EMBL/GenBank/DDBJ whole genome shotgun (WGS) entry which is preliminary data.</text>
</comment>
<dbReference type="Proteomes" id="UP000029585">
    <property type="component" value="Unassembled WGS sequence"/>
</dbReference>
<evidence type="ECO:0000313" key="2">
    <source>
        <dbReference type="EMBL" id="KGF56853.1"/>
    </source>
</evidence>
<keyword evidence="3" id="KW-1185">Reference proteome</keyword>
<organism evidence="2 3">
    <name type="scientific">Flavonifractor plautii 1_3_50AFAA</name>
    <dbReference type="NCBI Taxonomy" id="742738"/>
    <lineage>
        <taxon>Bacteria</taxon>
        <taxon>Bacillati</taxon>
        <taxon>Bacillota</taxon>
        <taxon>Clostridia</taxon>
        <taxon>Eubacteriales</taxon>
        <taxon>Oscillospiraceae</taxon>
        <taxon>Flavonifractor</taxon>
    </lineage>
</organism>
<feature type="region of interest" description="Disordered" evidence="1">
    <location>
        <begin position="84"/>
        <end position="124"/>
    </location>
</feature>
<sequence length="124" mass="13052">MGGLVQAGEQALQVDGLLQGTVLHRAALHQIQKRRGLPRKAEPGRLGEVLRTRLPLRGVGTVRGFGPVSEDAFLHTGAEKPALAGDAQVDAVQPYPADGDAAQRPAGPRPQNTKASSFSTQVFP</sequence>
<evidence type="ECO:0000256" key="1">
    <source>
        <dbReference type="SAM" id="MobiDB-lite"/>
    </source>
</evidence>
<dbReference type="HOGENOM" id="CLU_1999941_0_0_9"/>
<name>A0A096BBV9_FLAPL</name>
<gene>
    <name evidence="2" type="ORF">HMPREF9460_00681</name>
</gene>
<protein>
    <submittedName>
        <fullName evidence="2">Uncharacterized protein</fullName>
    </submittedName>
</protein>
<feature type="compositionally biased region" description="Polar residues" evidence="1">
    <location>
        <begin position="110"/>
        <end position="124"/>
    </location>
</feature>
<dbReference type="AlphaFoldDB" id="A0A096BBV9"/>
<dbReference type="EMBL" id="ADLO01000026">
    <property type="protein sequence ID" value="KGF56853.1"/>
    <property type="molecule type" value="Genomic_DNA"/>
</dbReference>